<dbReference type="GO" id="GO:0004222">
    <property type="term" value="F:metalloendopeptidase activity"/>
    <property type="evidence" value="ECO:0007669"/>
    <property type="project" value="InterPro"/>
</dbReference>
<dbReference type="PROSITE" id="PS51885">
    <property type="entry name" value="NEPRILYSIN"/>
    <property type="match status" value="1"/>
</dbReference>
<dbReference type="SUPFAM" id="SSF55486">
    <property type="entry name" value="Metalloproteases ('zincins'), catalytic domain"/>
    <property type="match status" value="1"/>
</dbReference>
<protein>
    <submittedName>
        <fullName evidence="11">Unannotated protein</fullName>
    </submittedName>
</protein>
<dbReference type="EMBL" id="CAEZUY010000013">
    <property type="protein sequence ID" value="CAB4609141.1"/>
    <property type="molecule type" value="Genomic_DNA"/>
</dbReference>
<evidence type="ECO:0000256" key="6">
    <source>
        <dbReference type="ARBA" id="ARBA00022833"/>
    </source>
</evidence>
<evidence type="ECO:0000256" key="4">
    <source>
        <dbReference type="ARBA" id="ARBA00022723"/>
    </source>
</evidence>
<evidence type="ECO:0000259" key="8">
    <source>
        <dbReference type="Pfam" id="PF01431"/>
    </source>
</evidence>
<dbReference type="CDD" id="cd08662">
    <property type="entry name" value="M13"/>
    <property type="match status" value="1"/>
</dbReference>
<evidence type="ECO:0000256" key="1">
    <source>
        <dbReference type="ARBA" id="ARBA00001947"/>
    </source>
</evidence>
<dbReference type="PANTHER" id="PTHR11733:SF167">
    <property type="entry name" value="FI17812P1-RELATED"/>
    <property type="match status" value="1"/>
</dbReference>
<keyword evidence="6" id="KW-0862">Zinc</keyword>
<gene>
    <name evidence="10" type="ORF">UFOPK1863_00277</name>
    <name evidence="11" type="ORF">UFOPK2689_00715</name>
</gene>
<comment type="cofactor">
    <cofactor evidence="1">
        <name>Zn(2+)</name>
        <dbReference type="ChEBI" id="CHEBI:29105"/>
    </cofactor>
</comment>
<evidence type="ECO:0000259" key="9">
    <source>
        <dbReference type="Pfam" id="PF05649"/>
    </source>
</evidence>
<dbReference type="InterPro" id="IPR018497">
    <property type="entry name" value="Peptidase_M13_C"/>
</dbReference>
<dbReference type="InterPro" id="IPR042089">
    <property type="entry name" value="Peptidase_M13_dom_2"/>
</dbReference>
<dbReference type="GO" id="GO:0046872">
    <property type="term" value="F:metal ion binding"/>
    <property type="evidence" value="ECO:0007669"/>
    <property type="project" value="UniProtKB-KW"/>
</dbReference>
<dbReference type="InterPro" id="IPR000718">
    <property type="entry name" value="Peptidase_M13"/>
</dbReference>
<keyword evidence="5" id="KW-0378">Hydrolase</keyword>
<dbReference type="Gene3D" id="3.40.390.10">
    <property type="entry name" value="Collagenase (Catalytic Domain)"/>
    <property type="match status" value="1"/>
</dbReference>
<dbReference type="Pfam" id="PF05649">
    <property type="entry name" value="Peptidase_M13_N"/>
    <property type="match status" value="1"/>
</dbReference>
<dbReference type="PRINTS" id="PR00786">
    <property type="entry name" value="NEPRILYSIN"/>
</dbReference>
<reference evidence="11" key="1">
    <citation type="submission" date="2020-05" db="EMBL/GenBank/DDBJ databases">
        <authorList>
            <person name="Chiriac C."/>
            <person name="Salcher M."/>
            <person name="Ghai R."/>
            <person name="Kavagutti S V."/>
        </authorList>
    </citation>
    <scope>NUCLEOTIDE SEQUENCE</scope>
</reference>
<evidence type="ECO:0000256" key="2">
    <source>
        <dbReference type="ARBA" id="ARBA00007357"/>
    </source>
</evidence>
<dbReference type="PANTHER" id="PTHR11733">
    <property type="entry name" value="ZINC METALLOPROTEASE FAMILY M13 NEPRILYSIN-RELATED"/>
    <property type="match status" value="1"/>
</dbReference>
<dbReference type="GO" id="GO:0005886">
    <property type="term" value="C:plasma membrane"/>
    <property type="evidence" value="ECO:0007669"/>
    <property type="project" value="TreeGrafter"/>
</dbReference>
<dbReference type="Pfam" id="PF01431">
    <property type="entry name" value="Peptidase_M13"/>
    <property type="match status" value="1"/>
</dbReference>
<keyword evidence="4" id="KW-0479">Metal-binding</keyword>
<evidence type="ECO:0000313" key="10">
    <source>
        <dbReference type="EMBL" id="CAB4609141.1"/>
    </source>
</evidence>
<accession>A0A6J6RJ81</accession>
<name>A0A6J6RJ81_9ZZZZ</name>
<dbReference type="InterPro" id="IPR008753">
    <property type="entry name" value="Peptidase_M13_N"/>
</dbReference>
<evidence type="ECO:0000313" key="11">
    <source>
        <dbReference type="EMBL" id="CAB4723249.1"/>
    </source>
</evidence>
<keyword evidence="7" id="KW-0482">Metalloprotease</keyword>
<evidence type="ECO:0000256" key="5">
    <source>
        <dbReference type="ARBA" id="ARBA00022801"/>
    </source>
</evidence>
<keyword evidence="3" id="KW-0645">Protease</keyword>
<dbReference type="GO" id="GO:0016485">
    <property type="term" value="P:protein processing"/>
    <property type="evidence" value="ECO:0007669"/>
    <property type="project" value="TreeGrafter"/>
</dbReference>
<feature type="domain" description="Peptidase M13 N-terminal" evidence="9">
    <location>
        <begin position="17"/>
        <end position="394"/>
    </location>
</feature>
<evidence type="ECO:0000256" key="7">
    <source>
        <dbReference type="ARBA" id="ARBA00023049"/>
    </source>
</evidence>
<feature type="domain" description="Peptidase M13 C-terminal" evidence="8">
    <location>
        <begin position="446"/>
        <end position="648"/>
    </location>
</feature>
<dbReference type="EMBL" id="CAEZYL010000036">
    <property type="protein sequence ID" value="CAB4723249.1"/>
    <property type="molecule type" value="Genomic_DNA"/>
</dbReference>
<dbReference type="InterPro" id="IPR024079">
    <property type="entry name" value="MetalloPept_cat_dom_sf"/>
</dbReference>
<evidence type="ECO:0000256" key="3">
    <source>
        <dbReference type="ARBA" id="ARBA00022670"/>
    </source>
</evidence>
<proteinExistence type="inferred from homology"/>
<comment type="similarity">
    <text evidence="2">Belongs to the peptidase M13 family.</text>
</comment>
<dbReference type="Gene3D" id="1.10.1380.10">
    <property type="entry name" value="Neutral endopeptidase , domain2"/>
    <property type="match status" value="1"/>
</dbReference>
<dbReference type="AlphaFoldDB" id="A0A6J6RJ81"/>
<sequence length="652" mass="73542">MKSTGLNTAHIKASIRPQDDLYRHMNGAWIDSAEIPADRSSDGAFYRLYENAEKQVREIIEELGATEHPQGSIAQKIGDLYKSFMDQARANQLGISPIKADLDLALSISDRDSFHEILGDLERRGLGGLFYESVTGDKMDSKTNITYIGQSGLSLPDESYYREDEYQEIRDGLLEHIEKMFTIAGISGGAEKAKLILALETQIASHHWDQVRDRDAELTYNKMSYAELKAISDGFDWDRWMAASKTPEKVLAVSVVSEPSFFTGISEMLKKFDAPSWSAWLGWHALSGSASYLHDELVNENFRFYGTVLSGTPELKARWKRGVGLVEGSLGEAIGQIYVERYFPPQAKVRMEQLVANLIEAYRIDIAALDWMTDETKTKALEKLGKFRPKIGYPNKWRDYSALEIAADDLMGNIQRVTEFVQNYVLEKVGQPVDLDEWLMTPQTVNAYYHPIFNEIVFPAAILQPPFFDMEADDAANYGGIGAVIGHEIGHGFDDQGSKYDGDGNLNNWWSDADRTEFEKRANKLIAQYDQLRPEIAPDVHVNGALTIGENIGDLGGLTIAYKAYQLSLQGAPAPVIDGFTGSQRLFMGWAQVWRQKMRAEEVKRRVSTDPHSPDEFRCNQVVKNLVEFYEAFDVKEGDALYLPESERVRIW</sequence>
<organism evidence="11">
    <name type="scientific">freshwater metagenome</name>
    <dbReference type="NCBI Taxonomy" id="449393"/>
    <lineage>
        <taxon>unclassified sequences</taxon>
        <taxon>metagenomes</taxon>
        <taxon>ecological metagenomes</taxon>
    </lineage>
</organism>